<keyword evidence="5" id="KW-0813">Transport</keyword>
<dbReference type="InterPro" id="IPR010096">
    <property type="entry name" value="NADH-Q_OxRdtase_suN/2"/>
</dbReference>
<evidence type="ECO:0000256" key="2">
    <source>
        <dbReference type="ARBA" id="ARBA00022692"/>
    </source>
</evidence>
<reference evidence="8 9" key="1">
    <citation type="submission" date="2019-09" db="EMBL/GenBank/DDBJ databases">
        <title>Sulfurimonas gotlandica sp. nov., a chemoautotrophic and psychrotolerant epsilonproteobacterium isolated from a pelagic redoxcline, and an emended description of the genus Sulfurimonas.</title>
        <authorList>
            <person name="Wang S."/>
            <person name="Jiang L."/>
            <person name="Shao S."/>
        </authorList>
    </citation>
    <scope>NUCLEOTIDE SEQUENCE [LARGE SCALE GENOMIC DNA]</scope>
    <source>
        <strain evidence="8 9">GYSZ_1</strain>
    </source>
</reference>
<feature type="transmembrane region" description="Helical" evidence="5">
    <location>
        <begin position="6"/>
        <end position="23"/>
    </location>
</feature>
<sequence>MRDLLYASPMAVMIIGAFVLMIISRDNLSLNRYNIISVAFLSLSLILQIYTFDKGNSTYLFESAFGKTFIIDKFAKLFDLMFTIGSILTLLINTDYFKRQNYFNGEYFAIILFSVFGMMMLSHSNELVSSFIALEIATLSIYTLVGYHKFKKASSEAMMKYIILGSLAGALFMLGVALIYGAVGSTLFSDITIYIKNTNIDEMNLLLVGATLMMITIMFKIGAVPFNSWVIDVYQGAPSPITMFMASTFKISVFALALRLYLVSFSPINEFWIEILQAVTIATLIGGSLLAISQQRIKRMLAASSIVHTGYMLIALSSIGLGAQMAASSLMFYLIAYFISSVGAFGIISFLSSQEQFDLTYNDFKGFAERRPYMALLMSIFMLSLAGFPSTIGFLGKFNIFTSSIESGQIFITALGITTAFISVYYYFKLIAVMYFYSTDPRQNKLPIDVSTVLIFLMAGFVIWGGIGTNLILNIPGADSFINIAQDAISSLKNK</sequence>
<evidence type="ECO:0000256" key="4">
    <source>
        <dbReference type="ARBA" id="ARBA00023136"/>
    </source>
</evidence>
<keyword evidence="9" id="KW-1185">Reference proteome</keyword>
<proteinExistence type="inferred from homology"/>
<feature type="transmembrane region" description="Helical" evidence="5">
    <location>
        <begin position="373"/>
        <end position="396"/>
    </location>
</feature>
<dbReference type="AlphaFoldDB" id="A0A5P8P1G4"/>
<dbReference type="RefSeq" id="WP_152307513.1">
    <property type="nucleotide sequence ID" value="NZ_CP043617.1"/>
</dbReference>
<feature type="transmembrane region" description="Helical" evidence="5">
    <location>
        <begin position="35"/>
        <end position="52"/>
    </location>
</feature>
<dbReference type="GO" id="GO:0050136">
    <property type="term" value="F:NADH dehydrogenase (quinone) (non-electrogenic) activity"/>
    <property type="evidence" value="ECO:0007669"/>
    <property type="project" value="UniProtKB-UniRule"/>
</dbReference>
<keyword evidence="3 5" id="KW-1133">Transmembrane helix</keyword>
<feature type="transmembrane region" description="Helical" evidence="5">
    <location>
        <begin position="300"/>
        <end position="324"/>
    </location>
</feature>
<dbReference type="GO" id="GO:0042773">
    <property type="term" value="P:ATP synthesis coupled electron transport"/>
    <property type="evidence" value="ECO:0007669"/>
    <property type="project" value="InterPro"/>
</dbReference>
<keyword evidence="5" id="KW-1278">Translocase</keyword>
<dbReference type="OrthoDB" id="9768329at2"/>
<keyword evidence="5" id="KW-0830">Ubiquinone</keyword>
<dbReference type="NCBIfam" id="TIGR01770">
    <property type="entry name" value="NDH_I_N"/>
    <property type="match status" value="1"/>
</dbReference>
<feature type="transmembrane region" description="Helical" evidence="5">
    <location>
        <begin position="244"/>
        <end position="265"/>
    </location>
</feature>
<evidence type="ECO:0000256" key="5">
    <source>
        <dbReference type="HAMAP-Rule" id="MF_00445"/>
    </source>
</evidence>
<feature type="transmembrane region" description="Helical" evidence="5">
    <location>
        <begin position="74"/>
        <end position="92"/>
    </location>
</feature>
<evidence type="ECO:0000256" key="6">
    <source>
        <dbReference type="RuleBase" id="RU000320"/>
    </source>
</evidence>
<evidence type="ECO:0000313" key="8">
    <source>
        <dbReference type="EMBL" id="QFR49568.1"/>
    </source>
</evidence>
<feature type="transmembrane region" description="Helical" evidence="5">
    <location>
        <begin position="271"/>
        <end position="293"/>
    </location>
</feature>
<dbReference type="GO" id="GO:0048038">
    <property type="term" value="F:quinone binding"/>
    <property type="evidence" value="ECO:0007669"/>
    <property type="project" value="UniProtKB-KW"/>
</dbReference>
<dbReference type="EC" id="7.1.1.-" evidence="5"/>
<feature type="transmembrane region" description="Helical" evidence="5">
    <location>
        <begin position="159"/>
        <end position="183"/>
    </location>
</feature>
<dbReference type="PANTHER" id="PTHR22773">
    <property type="entry name" value="NADH DEHYDROGENASE"/>
    <property type="match status" value="1"/>
</dbReference>
<keyword evidence="5" id="KW-0874">Quinone</keyword>
<organism evidence="8 9">
    <name type="scientific">Sulfurimonas lithotrophica</name>
    <dbReference type="NCBI Taxonomy" id="2590022"/>
    <lineage>
        <taxon>Bacteria</taxon>
        <taxon>Pseudomonadati</taxon>
        <taxon>Campylobacterota</taxon>
        <taxon>Epsilonproteobacteria</taxon>
        <taxon>Campylobacterales</taxon>
        <taxon>Sulfurimonadaceae</taxon>
        <taxon>Sulfurimonas</taxon>
    </lineage>
</organism>
<dbReference type="Pfam" id="PF00361">
    <property type="entry name" value="Proton_antipo_M"/>
    <property type="match status" value="1"/>
</dbReference>
<evidence type="ECO:0000259" key="7">
    <source>
        <dbReference type="Pfam" id="PF00361"/>
    </source>
</evidence>
<dbReference type="GO" id="GO:0005886">
    <property type="term" value="C:plasma membrane"/>
    <property type="evidence" value="ECO:0007669"/>
    <property type="project" value="UniProtKB-SubCell"/>
</dbReference>
<gene>
    <name evidence="5" type="primary">nuoN</name>
    <name evidence="8" type="ORF">FJR48_07400</name>
</gene>
<keyword evidence="4 5" id="KW-0472">Membrane</keyword>
<keyword evidence="5" id="KW-0520">NAD</keyword>
<keyword evidence="2 5" id="KW-0812">Transmembrane</keyword>
<feature type="transmembrane region" description="Helical" evidence="5">
    <location>
        <begin position="127"/>
        <end position="147"/>
    </location>
</feature>
<dbReference type="HAMAP" id="MF_00445">
    <property type="entry name" value="NDH1_NuoN_1"/>
    <property type="match status" value="1"/>
</dbReference>
<comment type="function">
    <text evidence="5">NDH-1 shuttles electrons from NADH, via FMN and iron-sulfur (Fe-S) centers, to quinones in the respiratory chain. The immediate electron acceptor for the enzyme in this species is believed to be ubiquinone. Couples the redox reaction to proton translocation (for every two electrons transferred, four hydrogen ions are translocated across the cytoplasmic membrane), and thus conserves the redox energy in a proton gradient.</text>
</comment>
<dbReference type="GO" id="GO:0008137">
    <property type="term" value="F:NADH dehydrogenase (ubiquinone) activity"/>
    <property type="evidence" value="ECO:0007669"/>
    <property type="project" value="InterPro"/>
</dbReference>
<protein>
    <recommendedName>
        <fullName evidence="5">NADH-quinone oxidoreductase subunit N</fullName>
        <ecNumber evidence="5">7.1.1.-</ecNumber>
    </recommendedName>
    <alternativeName>
        <fullName evidence="5">NADH dehydrogenase I subunit N</fullName>
    </alternativeName>
    <alternativeName>
        <fullName evidence="5">NDH-1 subunit N</fullName>
    </alternativeName>
</protein>
<dbReference type="GO" id="GO:0012505">
    <property type="term" value="C:endomembrane system"/>
    <property type="evidence" value="ECO:0007669"/>
    <property type="project" value="UniProtKB-SubCell"/>
</dbReference>
<feature type="transmembrane region" description="Helical" evidence="5">
    <location>
        <begin position="408"/>
        <end position="428"/>
    </location>
</feature>
<keyword evidence="5" id="KW-1003">Cell membrane</keyword>
<feature type="transmembrane region" description="Helical" evidence="5">
    <location>
        <begin position="104"/>
        <end position="121"/>
    </location>
</feature>
<evidence type="ECO:0000313" key="9">
    <source>
        <dbReference type="Proteomes" id="UP000326944"/>
    </source>
</evidence>
<comment type="subcellular location">
    <subcellularLocation>
        <location evidence="5">Cell membrane</location>
        <topology evidence="5">Multi-pass membrane protein</topology>
    </subcellularLocation>
    <subcellularLocation>
        <location evidence="1">Endomembrane system</location>
        <topology evidence="1">Multi-pass membrane protein</topology>
    </subcellularLocation>
    <subcellularLocation>
        <location evidence="6">Membrane</location>
        <topology evidence="6">Multi-pass membrane protein</topology>
    </subcellularLocation>
</comment>
<comment type="subunit">
    <text evidence="5">NDH-1 is composed of 14 different subunits. Subunits NuoA, H, J, K, L, M, N constitute the membrane sector of the complex.</text>
</comment>
<evidence type="ECO:0000256" key="3">
    <source>
        <dbReference type="ARBA" id="ARBA00022989"/>
    </source>
</evidence>
<comment type="catalytic activity">
    <reaction evidence="5">
        <text>a quinone + NADH + 5 H(+)(in) = a quinol + NAD(+) + 4 H(+)(out)</text>
        <dbReference type="Rhea" id="RHEA:57888"/>
        <dbReference type="ChEBI" id="CHEBI:15378"/>
        <dbReference type="ChEBI" id="CHEBI:24646"/>
        <dbReference type="ChEBI" id="CHEBI:57540"/>
        <dbReference type="ChEBI" id="CHEBI:57945"/>
        <dbReference type="ChEBI" id="CHEBI:132124"/>
    </reaction>
</comment>
<feature type="domain" description="NADH:quinone oxidoreductase/Mrp antiporter transmembrane" evidence="7">
    <location>
        <begin position="124"/>
        <end position="423"/>
    </location>
</feature>
<dbReference type="KEGG" id="sulg:FJR48_07400"/>
<dbReference type="InterPro" id="IPR001750">
    <property type="entry name" value="ND/Mrp_TM"/>
</dbReference>
<dbReference type="EMBL" id="CP043617">
    <property type="protein sequence ID" value="QFR49568.1"/>
    <property type="molecule type" value="Genomic_DNA"/>
</dbReference>
<feature type="transmembrane region" description="Helical" evidence="5">
    <location>
        <begin position="330"/>
        <end position="352"/>
    </location>
</feature>
<comment type="similarity">
    <text evidence="5">Belongs to the complex I subunit 2 family.</text>
</comment>
<accession>A0A5P8P1G4</accession>
<feature type="transmembrane region" description="Helical" evidence="5">
    <location>
        <begin position="448"/>
        <end position="467"/>
    </location>
</feature>
<dbReference type="Proteomes" id="UP000326944">
    <property type="component" value="Chromosome"/>
</dbReference>
<name>A0A5P8P1G4_9BACT</name>
<evidence type="ECO:0000256" key="1">
    <source>
        <dbReference type="ARBA" id="ARBA00004127"/>
    </source>
</evidence>
<feature type="transmembrane region" description="Helical" evidence="5">
    <location>
        <begin position="203"/>
        <end position="223"/>
    </location>
</feature>